<dbReference type="Proteomes" id="UP000051015">
    <property type="component" value="Unassembled WGS sequence"/>
</dbReference>
<dbReference type="Pfam" id="PF01381">
    <property type="entry name" value="HTH_3"/>
    <property type="match status" value="1"/>
</dbReference>
<dbReference type="CDD" id="cd00093">
    <property type="entry name" value="HTH_XRE"/>
    <property type="match status" value="1"/>
</dbReference>
<sequence>MKNDFNIGNNIRIQRKKSGLTQEKLAEYSGLSINFISKLERTDGQNISIKKLKSIADTLGVNIISLIENNLSSPNEPSPKIPPSMSLLFKQLNSFDYDKANKISKHLSMLIDDLNK</sequence>
<reference evidence="3 4" key="1">
    <citation type="journal article" date="2015" name="Genome Announc.">
        <title>Expanding the biotechnology potential of lactobacilli through comparative genomics of 213 strains and associated genera.</title>
        <authorList>
            <person name="Sun Z."/>
            <person name="Harris H.M."/>
            <person name="McCann A."/>
            <person name="Guo C."/>
            <person name="Argimon S."/>
            <person name="Zhang W."/>
            <person name="Yang X."/>
            <person name="Jeffery I.B."/>
            <person name="Cooney J.C."/>
            <person name="Kagawa T.F."/>
            <person name="Liu W."/>
            <person name="Song Y."/>
            <person name="Salvetti E."/>
            <person name="Wrobel A."/>
            <person name="Rasinkangas P."/>
            <person name="Parkhill J."/>
            <person name="Rea M.C."/>
            <person name="O'Sullivan O."/>
            <person name="Ritari J."/>
            <person name="Douillard F.P."/>
            <person name="Paul Ross R."/>
            <person name="Yang R."/>
            <person name="Briner A.E."/>
            <person name="Felis G.E."/>
            <person name="de Vos W.M."/>
            <person name="Barrangou R."/>
            <person name="Klaenhammer T.R."/>
            <person name="Caufield P.W."/>
            <person name="Cui Y."/>
            <person name="Zhang H."/>
            <person name="O'Toole P.W."/>
        </authorList>
    </citation>
    <scope>NUCLEOTIDE SEQUENCE [LARGE SCALE GENOMIC DNA]</scope>
    <source>
        <strain evidence="3 4">DSM 21051</strain>
    </source>
</reference>
<dbReference type="RefSeq" id="WP_057876544.1">
    <property type="nucleotide sequence ID" value="NZ_AYZD01000025.1"/>
</dbReference>
<dbReference type="OrthoDB" id="9814553at2"/>
<dbReference type="AlphaFoldDB" id="A0A0R2D538"/>
<dbReference type="PROSITE" id="PS50943">
    <property type="entry name" value="HTH_CROC1"/>
    <property type="match status" value="1"/>
</dbReference>
<keyword evidence="1" id="KW-0238">DNA-binding</keyword>
<dbReference type="GO" id="GO:0003677">
    <property type="term" value="F:DNA binding"/>
    <property type="evidence" value="ECO:0007669"/>
    <property type="project" value="UniProtKB-KW"/>
</dbReference>
<name>A0A0R2D538_9LACO</name>
<gene>
    <name evidence="3" type="ORF">FC19_GL001808</name>
</gene>
<evidence type="ECO:0000259" key="2">
    <source>
        <dbReference type="PROSITE" id="PS50943"/>
    </source>
</evidence>
<dbReference type="Gene3D" id="1.10.260.40">
    <property type="entry name" value="lambda repressor-like DNA-binding domains"/>
    <property type="match status" value="1"/>
</dbReference>
<protein>
    <recommendedName>
        <fullName evidence="2">HTH cro/C1-type domain-containing protein</fullName>
    </recommendedName>
</protein>
<comment type="caution">
    <text evidence="3">The sequence shown here is derived from an EMBL/GenBank/DDBJ whole genome shotgun (WGS) entry which is preliminary data.</text>
</comment>
<evidence type="ECO:0000313" key="4">
    <source>
        <dbReference type="Proteomes" id="UP000051015"/>
    </source>
</evidence>
<dbReference type="SUPFAM" id="SSF47413">
    <property type="entry name" value="lambda repressor-like DNA-binding domains"/>
    <property type="match status" value="1"/>
</dbReference>
<dbReference type="InterPro" id="IPR010982">
    <property type="entry name" value="Lambda_DNA-bd_dom_sf"/>
</dbReference>
<dbReference type="InterPro" id="IPR050807">
    <property type="entry name" value="TransReg_Diox_bact_type"/>
</dbReference>
<dbReference type="EMBL" id="AYZD01000025">
    <property type="protein sequence ID" value="KRM95494.1"/>
    <property type="molecule type" value="Genomic_DNA"/>
</dbReference>
<feature type="domain" description="HTH cro/C1-type" evidence="2">
    <location>
        <begin position="11"/>
        <end position="66"/>
    </location>
</feature>
<dbReference type="GO" id="GO:0005829">
    <property type="term" value="C:cytosol"/>
    <property type="evidence" value="ECO:0007669"/>
    <property type="project" value="TreeGrafter"/>
</dbReference>
<organism evidence="3 4">
    <name type="scientific">Liquorilactobacillus aquaticus DSM 21051</name>
    <dbReference type="NCBI Taxonomy" id="1423725"/>
    <lineage>
        <taxon>Bacteria</taxon>
        <taxon>Bacillati</taxon>
        <taxon>Bacillota</taxon>
        <taxon>Bacilli</taxon>
        <taxon>Lactobacillales</taxon>
        <taxon>Lactobacillaceae</taxon>
        <taxon>Liquorilactobacillus</taxon>
    </lineage>
</organism>
<dbReference type="STRING" id="1423725.FC19_GL001808"/>
<dbReference type="InterPro" id="IPR001387">
    <property type="entry name" value="Cro/C1-type_HTH"/>
</dbReference>
<evidence type="ECO:0000256" key="1">
    <source>
        <dbReference type="ARBA" id="ARBA00023125"/>
    </source>
</evidence>
<dbReference type="PANTHER" id="PTHR46797">
    <property type="entry name" value="HTH-TYPE TRANSCRIPTIONAL REGULATOR"/>
    <property type="match status" value="1"/>
</dbReference>
<dbReference type="PATRIC" id="fig|1423725.3.peg.1858"/>
<dbReference type="GO" id="GO:0003700">
    <property type="term" value="F:DNA-binding transcription factor activity"/>
    <property type="evidence" value="ECO:0007669"/>
    <property type="project" value="TreeGrafter"/>
</dbReference>
<accession>A0A0R2D538</accession>
<proteinExistence type="predicted"/>
<keyword evidence="4" id="KW-1185">Reference proteome</keyword>
<dbReference type="SMART" id="SM00530">
    <property type="entry name" value="HTH_XRE"/>
    <property type="match status" value="1"/>
</dbReference>
<evidence type="ECO:0000313" key="3">
    <source>
        <dbReference type="EMBL" id="KRM95494.1"/>
    </source>
</evidence>
<dbReference type="PANTHER" id="PTHR46797:SF1">
    <property type="entry name" value="METHYLPHOSPHONATE SYNTHASE"/>
    <property type="match status" value="1"/>
</dbReference>